<reference evidence="2 3" key="1">
    <citation type="submission" date="2020-09" db="EMBL/GenBank/DDBJ databases">
        <title>Dyella sp. 7MK23 isolated from forest soil.</title>
        <authorList>
            <person name="Fu J."/>
        </authorList>
    </citation>
    <scope>NUCLEOTIDE SEQUENCE [LARGE SCALE GENOMIC DNA]</scope>
    <source>
        <strain evidence="2 3">7MK23</strain>
    </source>
</reference>
<gene>
    <name evidence="2" type="ORF">IGX34_14260</name>
</gene>
<dbReference type="InterPro" id="IPR011033">
    <property type="entry name" value="PRC_barrel-like_sf"/>
</dbReference>
<dbReference type="Pfam" id="PF05239">
    <property type="entry name" value="PRC"/>
    <property type="match status" value="1"/>
</dbReference>
<accession>A0ABR9GC10</accession>
<evidence type="ECO:0000313" key="2">
    <source>
        <dbReference type="EMBL" id="MBE1161544.1"/>
    </source>
</evidence>
<dbReference type="SUPFAM" id="SSF50346">
    <property type="entry name" value="PRC-barrel domain"/>
    <property type="match status" value="1"/>
</dbReference>
<proteinExistence type="predicted"/>
<organism evidence="2 3">
    <name type="scientific">Dyella acidiphila</name>
    <dbReference type="NCBI Taxonomy" id="2775866"/>
    <lineage>
        <taxon>Bacteria</taxon>
        <taxon>Pseudomonadati</taxon>
        <taxon>Pseudomonadota</taxon>
        <taxon>Gammaproteobacteria</taxon>
        <taxon>Lysobacterales</taxon>
        <taxon>Rhodanobacteraceae</taxon>
        <taxon>Dyella</taxon>
    </lineage>
</organism>
<dbReference type="PANTHER" id="PTHR36505">
    <property type="entry name" value="BLR1072 PROTEIN"/>
    <property type="match status" value="1"/>
</dbReference>
<comment type="caution">
    <text evidence="2">The sequence shown here is derived from an EMBL/GenBank/DDBJ whole genome shotgun (WGS) entry which is preliminary data.</text>
</comment>
<evidence type="ECO:0000259" key="1">
    <source>
        <dbReference type="Pfam" id="PF05239"/>
    </source>
</evidence>
<sequence>MTHSTHFLSASTLTGDSVKNLQGESLGDLKDIMIDTDNGTIVYGVLSFGGVLGMGEKLFAVPWEAIKIDGENRQLLLNVDKERLKNAPGFDKDNWPNFADTRFATQIREYYVR</sequence>
<dbReference type="EMBL" id="JACZZA010000008">
    <property type="protein sequence ID" value="MBE1161544.1"/>
    <property type="molecule type" value="Genomic_DNA"/>
</dbReference>
<dbReference type="Gene3D" id="2.30.30.240">
    <property type="entry name" value="PRC-barrel domain"/>
    <property type="match status" value="1"/>
</dbReference>
<dbReference type="Proteomes" id="UP000651010">
    <property type="component" value="Unassembled WGS sequence"/>
</dbReference>
<feature type="domain" description="PRC-barrel" evidence="1">
    <location>
        <begin position="8"/>
        <end position="83"/>
    </location>
</feature>
<protein>
    <submittedName>
        <fullName evidence="2">PRC-barrel domain-containing protein</fullName>
    </submittedName>
</protein>
<evidence type="ECO:0000313" key="3">
    <source>
        <dbReference type="Proteomes" id="UP000651010"/>
    </source>
</evidence>
<dbReference type="InterPro" id="IPR027275">
    <property type="entry name" value="PRC-brl_dom"/>
</dbReference>
<keyword evidence="3" id="KW-1185">Reference proteome</keyword>
<name>A0ABR9GC10_9GAMM</name>
<dbReference type="RefSeq" id="WP_192556386.1">
    <property type="nucleotide sequence ID" value="NZ_JACZZA010000008.1"/>
</dbReference>
<dbReference type="PANTHER" id="PTHR36505:SF1">
    <property type="entry name" value="BLR1072 PROTEIN"/>
    <property type="match status" value="1"/>
</dbReference>